<evidence type="ECO:0008006" key="4">
    <source>
        <dbReference type="Google" id="ProtNLM"/>
    </source>
</evidence>
<dbReference type="EMBL" id="MU839012">
    <property type="protein sequence ID" value="KAK1766320.1"/>
    <property type="molecule type" value="Genomic_DNA"/>
</dbReference>
<accession>A0AAJ0FMN4</accession>
<dbReference type="Proteomes" id="UP001244011">
    <property type="component" value="Unassembled WGS sequence"/>
</dbReference>
<dbReference type="RefSeq" id="XP_060282533.1">
    <property type="nucleotide sequence ID" value="XM_060428279.1"/>
</dbReference>
<comment type="caution">
    <text evidence="2">The sequence shown here is derived from an EMBL/GenBank/DDBJ whole genome shotgun (WGS) entry which is preliminary data.</text>
</comment>
<evidence type="ECO:0000313" key="2">
    <source>
        <dbReference type="EMBL" id="KAK1766320.1"/>
    </source>
</evidence>
<protein>
    <recommendedName>
        <fullName evidence="4">Secreted protein</fullName>
    </recommendedName>
</protein>
<keyword evidence="3" id="KW-1185">Reference proteome</keyword>
<gene>
    <name evidence="2" type="ORF">QBC33DRAFT_542503</name>
</gene>
<evidence type="ECO:0000256" key="1">
    <source>
        <dbReference type="SAM" id="SignalP"/>
    </source>
</evidence>
<dbReference type="GeneID" id="85311466"/>
<sequence>MLVSLSGLRLWTVYLSSVLDAKARVVGLVFLEVGCIRHNLPCTWQATISLSLSMSKAFPLYSRWWMPISWHGATAPRDRVARISSFLGWYWRDTPGEARSGWLPGGETSCCL</sequence>
<feature type="chain" id="PRO_5042588937" description="Secreted protein" evidence="1">
    <location>
        <begin position="24"/>
        <end position="112"/>
    </location>
</feature>
<dbReference type="AlphaFoldDB" id="A0AAJ0FMN4"/>
<evidence type="ECO:0000313" key="3">
    <source>
        <dbReference type="Proteomes" id="UP001244011"/>
    </source>
</evidence>
<proteinExistence type="predicted"/>
<name>A0AAJ0FMN4_9PEZI</name>
<feature type="signal peptide" evidence="1">
    <location>
        <begin position="1"/>
        <end position="23"/>
    </location>
</feature>
<keyword evidence="1" id="KW-0732">Signal</keyword>
<organism evidence="2 3">
    <name type="scientific">Phialemonium atrogriseum</name>
    <dbReference type="NCBI Taxonomy" id="1093897"/>
    <lineage>
        <taxon>Eukaryota</taxon>
        <taxon>Fungi</taxon>
        <taxon>Dikarya</taxon>
        <taxon>Ascomycota</taxon>
        <taxon>Pezizomycotina</taxon>
        <taxon>Sordariomycetes</taxon>
        <taxon>Sordariomycetidae</taxon>
        <taxon>Cephalothecales</taxon>
        <taxon>Cephalothecaceae</taxon>
        <taxon>Phialemonium</taxon>
    </lineage>
</organism>
<reference evidence="2" key="1">
    <citation type="submission" date="2023-06" db="EMBL/GenBank/DDBJ databases">
        <title>Genome-scale phylogeny and comparative genomics of the fungal order Sordariales.</title>
        <authorList>
            <consortium name="Lawrence Berkeley National Laboratory"/>
            <person name="Hensen N."/>
            <person name="Bonometti L."/>
            <person name="Westerberg I."/>
            <person name="Brannstrom I.O."/>
            <person name="Guillou S."/>
            <person name="Cros-Aarteil S."/>
            <person name="Calhoun S."/>
            <person name="Haridas S."/>
            <person name="Kuo A."/>
            <person name="Mondo S."/>
            <person name="Pangilinan J."/>
            <person name="Riley R."/>
            <person name="Labutti K."/>
            <person name="Andreopoulos B."/>
            <person name="Lipzen A."/>
            <person name="Chen C."/>
            <person name="Yanf M."/>
            <person name="Daum C."/>
            <person name="Ng V."/>
            <person name="Clum A."/>
            <person name="Steindorff A."/>
            <person name="Ohm R."/>
            <person name="Martin F."/>
            <person name="Silar P."/>
            <person name="Natvig D."/>
            <person name="Lalanne C."/>
            <person name="Gautier V."/>
            <person name="Ament-Velasquez S.L."/>
            <person name="Kruys A."/>
            <person name="Hutchinson M.I."/>
            <person name="Powell A.J."/>
            <person name="Barry K."/>
            <person name="Miller A.N."/>
            <person name="Grigoriev I.V."/>
            <person name="Debuchy R."/>
            <person name="Gladieux P."/>
            <person name="Thoren M.H."/>
            <person name="Johannesson H."/>
        </authorList>
    </citation>
    <scope>NUCLEOTIDE SEQUENCE</scope>
    <source>
        <strain evidence="2">8032-3</strain>
    </source>
</reference>